<gene>
    <name evidence="17" type="ORF">ANANG_G00107630</name>
</gene>
<evidence type="ECO:0000256" key="1">
    <source>
        <dbReference type="ARBA" id="ARBA00004479"/>
    </source>
</evidence>
<comment type="similarity">
    <text evidence="11">Belongs to the protein-tyrosine phosphatase family. Receptor class 3 subfamily.</text>
</comment>
<dbReference type="PROSITE" id="PS00383">
    <property type="entry name" value="TYR_PHOSPHATASE_1"/>
    <property type="match status" value="1"/>
</dbReference>
<evidence type="ECO:0000313" key="18">
    <source>
        <dbReference type="Proteomes" id="UP001044222"/>
    </source>
</evidence>
<dbReference type="PANTHER" id="PTHR46957:SF5">
    <property type="entry name" value="PROTEIN-TYROSINE-PHOSPHATASE"/>
    <property type="match status" value="1"/>
</dbReference>
<feature type="region of interest" description="Disordered" evidence="13">
    <location>
        <begin position="440"/>
        <end position="472"/>
    </location>
</feature>
<reference evidence="17" key="1">
    <citation type="submission" date="2021-01" db="EMBL/GenBank/DDBJ databases">
        <title>A chromosome-scale assembly of European eel, Anguilla anguilla.</title>
        <authorList>
            <person name="Henkel C."/>
            <person name="Jong-Raadsen S.A."/>
            <person name="Dufour S."/>
            <person name="Weltzien F.-A."/>
            <person name="Palstra A.P."/>
            <person name="Pelster B."/>
            <person name="Spaink H.P."/>
            <person name="Van Den Thillart G.E."/>
            <person name="Jansen H."/>
            <person name="Zahm M."/>
            <person name="Klopp C."/>
            <person name="Cedric C."/>
            <person name="Louis A."/>
            <person name="Berthelot C."/>
            <person name="Parey E."/>
            <person name="Roest Crollius H."/>
            <person name="Montfort J."/>
            <person name="Robinson-Rechavi M."/>
            <person name="Bucao C."/>
            <person name="Bouchez O."/>
            <person name="Gislard M."/>
            <person name="Lluch J."/>
            <person name="Milhes M."/>
            <person name="Lampietro C."/>
            <person name="Lopez Roques C."/>
            <person name="Donnadieu C."/>
            <person name="Braasch I."/>
            <person name="Desvignes T."/>
            <person name="Postlethwait J."/>
            <person name="Bobe J."/>
            <person name="Guiguen Y."/>
            <person name="Dirks R."/>
        </authorList>
    </citation>
    <scope>NUCLEOTIDE SEQUENCE</scope>
    <source>
        <strain evidence="17">Tag_6206</strain>
        <tissue evidence="17">Liver</tissue>
    </source>
</reference>
<dbReference type="InterPro" id="IPR029021">
    <property type="entry name" value="Prot-tyrosine_phosphatase-like"/>
</dbReference>
<evidence type="ECO:0000256" key="12">
    <source>
        <dbReference type="ARBA" id="ARBA00051722"/>
    </source>
</evidence>
<dbReference type="Pfam" id="PF00102">
    <property type="entry name" value="Y_phosphatase"/>
    <property type="match status" value="1"/>
</dbReference>
<dbReference type="PROSITE" id="PS50055">
    <property type="entry name" value="TYR_PHOSPHATASE_PTP"/>
    <property type="match status" value="1"/>
</dbReference>
<protein>
    <recommendedName>
        <fullName evidence="2">protein-tyrosine-phosphatase</fullName>
        <ecNumber evidence="2">3.1.3.48</ecNumber>
    </recommendedName>
</protein>
<dbReference type="EC" id="3.1.3.48" evidence="2"/>
<dbReference type="SUPFAM" id="SSF49265">
    <property type="entry name" value="Fibronectin type III"/>
    <property type="match status" value="6"/>
</dbReference>
<evidence type="ECO:0000256" key="5">
    <source>
        <dbReference type="ARBA" id="ARBA00022737"/>
    </source>
</evidence>
<feature type="domain" description="Tyrosine-protein phosphatase" evidence="14">
    <location>
        <begin position="1019"/>
        <end position="1275"/>
    </location>
</feature>
<dbReference type="CDD" id="cd14615">
    <property type="entry name" value="R-PTPc-J"/>
    <property type="match status" value="1"/>
</dbReference>
<keyword evidence="4" id="KW-0732">Signal</keyword>
<evidence type="ECO:0000259" key="15">
    <source>
        <dbReference type="PROSITE" id="PS50056"/>
    </source>
</evidence>
<dbReference type="Gene3D" id="3.90.190.10">
    <property type="entry name" value="Protein tyrosine phosphatase superfamily"/>
    <property type="match status" value="1"/>
</dbReference>
<keyword evidence="10" id="KW-0325">Glycoprotein</keyword>
<dbReference type="SMART" id="SM00404">
    <property type="entry name" value="PTPc_motif"/>
    <property type="match status" value="1"/>
</dbReference>
<evidence type="ECO:0000256" key="7">
    <source>
        <dbReference type="ARBA" id="ARBA00022912"/>
    </source>
</evidence>
<keyword evidence="3" id="KW-0812">Transmembrane</keyword>
<dbReference type="InterPro" id="IPR003595">
    <property type="entry name" value="Tyr_Pase_cat"/>
</dbReference>
<keyword evidence="6" id="KW-0378">Hydrolase</keyword>
<dbReference type="GO" id="GO:0032502">
    <property type="term" value="P:developmental process"/>
    <property type="evidence" value="ECO:0007669"/>
    <property type="project" value="UniProtKB-ARBA"/>
</dbReference>
<evidence type="ECO:0000256" key="6">
    <source>
        <dbReference type="ARBA" id="ARBA00022801"/>
    </source>
</evidence>
<feature type="domain" description="Fibronectin type-III" evidence="16">
    <location>
        <begin position="105"/>
        <end position="191"/>
    </location>
</feature>
<dbReference type="GO" id="GO:0016020">
    <property type="term" value="C:membrane"/>
    <property type="evidence" value="ECO:0007669"/>
    <property type="project" value="UniProtKB-SubCell"/>
</dbReference>
<feature type="domain" description="Fibronectin type-III" evidence="16">
    <location>
        <begin position="453"/>
        <end position="542"/>
    </location>
</feature>
<evidence type="ECO:0000256" key="2">
    <source>
        <dbReference type="ARBA" id="ARBA00013064"/>
    </source>
</evidence>
<dbReference type="GO" id="GO:0004725">
    <property type="term" value="F:protein tyrosine phosphatase activity"/>
    <property type="evidence" value="ECO:0007669"/>
    <property type="project" value="UniProtKB-EC"/>
</dbReference>
<feature type="domain" description="Fibronectin type-III" evidence="16">
    <location>
        <begin position="278"/>
        <end position="367"/>
    </location>
</feature>
<dbReference type="Pfam" id="PF18861">
    <property type="entry name" value="PTP_tm"/>
    <property type="match status" value="1"/>
</dbReference>
<dbReference type="InterPro" id="IPR000387">
    <property type="entry name" value="Tyr_Pase_dom"/>
</dbReference>
<dbReference type="FunFam" id="3.90.190.10:FF:000009">
    <property type="entry name" value="Receptor-type tyrosine-protein phosphatase beta"/>
    <property type="match status" value="1"/>
</dbReference>
<keyword evidence="7" id="KW-0904">Protein phosphatase</keyword>
<comment type="caution">
    <text evidence="17">The sequence shown here is derived from an EMBL/GenBank/DDBJ whole genome shotgun (WGS) entry which is preliminary data.</text>
</comment>
<dbReference type="PANTHER" id="PTHR46957">
    <property type="entry name" value="CYTOKINE RECEPTOR"/>
    <property type="match status" value="1"/>
</dbReference>
<evidence type="ECO:0000259" key="14">
    <source>
        <dbReference type="PROSITE" id="PS50055"/>
    </source>
</evidence>
<dbReference type="InterPro" id="IPR013783">
    <property type="entry name" value="Ig-like_fold"/>
</dbReference>
<evidence type="ECO:0000256" key="9">
    <source>
        <dbReference type="ARBA" id="ARBA00023136"/>
    </source>
</evidence>
<proteinExistence type="inferred from homology"/>
<dbReference type="InterPro" id="IPR000242">
    <property type="entry name" value="PTP_cat"/>
</dbReference>
<feature type="compositionally biased region" description="Polar residues" evidence="13">
    <location>
        <begin position="459"/>
        <end position="472"/>
    </location>
</feature>
<feature type="domain" description="Fibronectin type-III" evidence="16">
    <location>
        <begin position="708"/>
        <end position="795"/>
    </location>
</feature>
<dbReference type="InterPro" id="IPR003961">
    <property type="entry name" value="FN3_dom"/>
</dbReference>
<accession>A0A9D3MMX2</accession>
<organism evidence="17 18">
    <name type="scientific">Anguilla anguilla</name>
    <name type="common">European freshwater eel</name>
    <name type="synonym">Muraena anguilla</name>
    <dbReference type="NCBI Taxonomy" id="7936"/>
    <lineage>
        <taxon>Eukaryota</taxon>
        <taxon>Metazoa</taxon>
        <taxon>Chordata</taxon>
        <taxon>Craniata</taxon>
        <taxon>Vertebrata</taxon>
        <taxon>Euteleostomi</taxon>
        <taxon>Actinopterygii</taxon>
        <taxon>Neopterygii</taxon>
        <taxon>Teleostei</taxon>
        <taxon>Anguilliformes</taxon>
        <taxon>Anguillidae</taxon>
        <taxon>Anguilla</taxon>
    </lineage>
</organism>
<feature type="domain" description="Fibronectin type-III" evidence="16">
    <location>
        <begin position="543"/>
        <end position="629"/>
    </location>
</feature>
<dbReference type="CDD" id="cd00063">
    <property type="entry name" value="FN3"/>
    <property type="match status" value="6"/>
</dbReference>
<dbReference type="GO" id="GO:0043235">
    <property type="term" value="C:receptor complex"/>
    <property type="evidence" value="ECO:0007669"/>
    <property type="project" value="TreeGrafter"/>
</dbReference>
<dbReference type="InterPro" id="IPR050713">
    <property type="entry name" value="RTP_Phos/Ushers"/>
</dbReference>
<dbReference type="Pfam" id="PF00041">
    <property type="entry name" value="fn3"/>
    <property type="match status" value="6"/>
</dbReference>
<dbReference type="EMBL" id="JAFIRN010000005">
    <property type="protein sequence ID" value="KAG5849218.1"/>
    <property type="molecule type" value="Genomic_DNA"/>
</dbReference>
<keyword evidence="9" id="KW-0472">Membrane</keyword>
<evidence type="ECO:0000256" key="3">
    <source>
        <dbReference type="ARBA" id="ARBA00022692"/>
    </source>
</evidence>
<dbReference type="PRINTS" id="PR00700">
    <property type="entry name" value="PRTYPHPHTASE"/>
</dbReference>
<dbReference type="SUPFAM" id="SSF52799">
    <property type="entry name" value="(Phosphotyrosine protein) phosphatases II"/>
    <property type="match status" value="1"/>
</dbReference>
<dbReference type="SMART" id="SM00194">
    <property type="entry name" value="PTPc"/>
    <property type="match status" value="1"/>
</dbReference>
<dbReference type="PROSITE" id="PS50056">
    <property type="entry name" value="TYR_PHOSPHATASE_2"/>
    <property type="match status" value="1"/>
</dbReference>
<dbReference type="InterPro" id="IPR016130">
    <property type="entry name" value="Tyr_Pase_AS"/>
</dbReference>
<dbReference type="InterPro" id="IPR041201">
    <property type="entry name" value="PTPRJ_TM"/>
</dbReference>
<keyword evidence="5" id="KW-0677">Repeat</keyword>
<dbReference type="Gene3D" id="2.60.40.10">
    <property type="entry name" value="Immunoglobulins"/>
    <property type="match status" value="8"/>
</dbReference>
<evidence type="ECO:0000256" key="8">
    <source>
        <dbReference type="ARBA" id="ARBA00022989"/>
    </source>
</evidence>
<dbReference type="SMART" id="SM00060">
    <property type="entry name" value="FN3"/>
    <property type="match status" value="9"/>
</dbReference>
<evidence type="ECO:0000256" key="11">
    <source>
        <dbReference type="ARBA" id="ARBA00025789"/>
    </source>
</evidence>
<evidence type="ECO:0000256" key="4">
    <source>
        <dbReference type="ARBA" id="ARBA00022729"/>
    </source>
</evidence>
<feature type="domain" description="Tyrosine specific protein phosphatases" evidence="15">
    <location>
        <begin position="1193"/>
        <end position="1266"/>
    </location>
</feature>
<keyword evidence="8" id="KW-1133">Transmembrane helix</keyword>
<evidence type="ECO:0000256" key="10">
    <source>
        <dbReference type="ARBA" id="ARBA00023180"/>
    </source>
</evidence>
<comment type="catalytic activity">
    <reaction evidence="12">
        <text>O-phospho-L-tyrosyl-[protein] + H2O = L-tyrosyl-[protein] + phosphate</text>
        <dbReference type="Rhea" id="RHEA:10684"/>
        <dbReference type="Rhea" id="RHEA-COMP:10136"/>
        <dbReference type="Rhea" id="RHEA-COMP:20101"/>
        <dbReference type="ChEBI" id="CHEBI:15377"/>
        <dbReference type="ChEBI" id="CHEBI:43474"/>
        <dbReference type="ChEBI" id="CHEBI:46858"/>
        <dbReference type="ChEBI" id="CHEBI:61978"/>
        <dbReference type="EC" id="3.1.3.48"/>
    </reaction>
</comment>
<dbReference type="InterPro" id="IPR036116">
    <property type="entry name" value="FN3_sf"/>
</dbReference>
<dbReference type="PROSITE" id="PS50853">
    <property type="entry name" value="FN3"/>
    <property type="match status" value="6"/>
</dbReference>
<comment type="subcellular location">
    <subcellularLocation>
        <location evidence="1">Membrane</location>
        <topology evidence="1">Single-pass type I membrane protein</topology>
    </subcellularLocation>
</comment>
<feature type="domain" description="Fibronectin type-III" evidence="16">
    <location>
        <begin position="18"/>
        <end position="104"/>
    </location>
</feature>
<name>A0A9D3MMX2_ANGAN</name>
<sequence>MGPQNLRSTSVHLSVYTAPDSPSDVKAVGTTTNMTVTWSSSGGSSYNVTICNSSAVQIDSRTVPSVQPVLFSNLRPGRLYNVSVFVLSGAHQKSQMITNATYPNPPEAIEVVEQTTGSINISWDRPLDMDQGQYNFTVFISSPNLMTADNWARLDNLTSGTPYNISVVTVGPLGYQSMPVRILATTRPYPVSKLQRAEINTSSISLIWDQLEPKDGYTYNVTVAYPNGTLKNQSVNSTTVHIGGLQSGYNHTFTITTLAADGTAADPRSISLFTKPDPIGGLKAVTLNTTTVYLNWTRPQGTQSDYSYRVETSGCTSAPKNQSENRESAYVTDLRSGSNCTFTVYSQVGKDTEGKPVSTSQYTRPGPIGGLKAVTLNTTTVYLNWTRPQGTQSDYSYRVETTGCTSAPKNQSEIRESAYVTDLRSGSNCTFTVYSQVGKDTEGKPVSTSQYTKPEKLTPTVSPGGNDSITVSWQTPKGTVEKYVVNLTSSDGESSTQELNSTVRSHEFSGLMAAEVYSVKLNTISGPFTEESEPVSNATYPNQPGQITLKERTTNFMFLEWGEAPGNGSFNYSVFYLPAANTTITQHCNTVNLSDLASGTAYNISVSTVGPKGFTSLPVRIQVTTRPESVRSLEVNSTSEEEITVQWEATRYRYTVAAANSSDETDQTHYRVRNLTPGTQYTVNVTTLAFDGTEGIQKSVTNCTDAAPVTDLSCKGPNQTDAVLVLSWSKPRGANLGFEVLLDNSRSPEQTNSSSHNVTDLFYNTEYNVMVWTLGCGKKSVVTEKVCKTGITAPPAPDTANVSITEKEHDKFTLRLSRALFNETHGPIVNYGVLVTSDLQSLSGKNNSLLKTYLNKTYDKWTEGSTTTYLAILKDSESRKRNSGNDLVVVVGDGTKFGLYRNGPLTSKTYSFAVVTFTYLEIKDKLVSVEKSFFSISKFYEEDISLPVNPVVVGGAVGGTLGALLILFLATVIAAVCWKKLSEGKSSDVPIYSMRSVPVKVENYEAYYKQHRADSNCGFAEQFENLKPVGVAQAKAYALIPENKGKNRYNNVLPYDSSRVKLSVSGTPHDDYINANYMPGYNSRKEFIAAQGPLPSTLNEFWRMIWEKNVHTVVMLTRCNEQGRVKCEQYWPSGTQQYGNIAVKTASDIRLEDWTIRDFSVKNLKTAETRNVRQFHFTAWPDHGVPETTELLINFRHLVREHMDQYSLYSPTVVHCSAGVGRTGTFIAIDRLIFQIEHDSIVDVYGVVHDLRMHRPLMVQTEDQYVFLNQCALDIIRSRTGTNVDLIYQNTAALSIYENFEPMKPKNGYHNA</sequence>
<dbReference type="Proteomes" id="UP001044222">
    <property type="component" value="Unassembled WGS sequence"/>
</dbReference>
<evidence type="ECO:0000256" key="13">
    <source>
        <dbReference type="SAM" id="MobiDB-lite"/>
    </source>
</evidence>
<evidence type="ECO:0000313" key="17">
    <source>
        <dbReference type="EMBL" id="KAG5849218.1"/>
    </source>
</evidence>
<keyword evidence="18" id="KW-1185">Reference proteome</keyword>
<evidence type="ECO:0000259" key="16">
    <source>
        <dbReference type="PROSITE" id="PS50853"/>
    </source>
</evidence>